<evidence type="ECO:0000259" key="9">
    <source>
        <dbReference type="Pfam" id="PF02880"/>
    </source>
</evidence>
<dbReference type="GO" id="GO:0046872">
    <property type="term" value="F:metal ion binding"/>
    <property type="evidence" value="ECO:0007669"/>
    <property type="project" value="UniProtKB-KW"/>
</dbReference>
<dbReference type="InterPro" id="IPR001173">
    <property type="entry name" value="Glyco_trans_2-like"/>
</dbReference>
<feature type="domain" description="Alpha-D-phosphohexomutase alpha/beta/alpha" evidence="8">
    <location>
        <begin position="262"/>
        <end position="365"/>
    </location>
</feature>
<evidence type="ECO:0000256" key="4">
    <source>
        <dbReference type="ARBA" id="ARBA00022842"/>
    </source>
</evidence>
<dbReference type="Pfam" id="PF02879">
    <property type="entry name" value="PGM_PMM_II"/>
    <property type="match status" value="1"/>
</dbReference>
<keyword evidence="4" id="KW-0460">Magnesium</keyword>
<dbReference type="PANTHER" id="PTHR45745">
    <property type="entry name" value="PHOSPHOMANNOMUTASE 45A"/>
    <property type="match status" value="1"/>
</dbReference>
<feature type="domain" description="Glycosyltransferase 2-like" evidence="6">
    <location>
        <begin position="4"/>
        <end position="140"/>
    </location>
</feature>
<evidence type="ECO:0000313" key="10">
    <source>
        <dbReference type="EMBL" id="PFX13235.1"/>
    </source>
</evidence>
<feature type="domain" description="Alpha-D-phosphohexomutase alpha/beta/alpha" evidence="9">
    <location>
        <begin position="375"/>
        <end position="493"/>
    </location>
</feature>
<dbReference type="InterPro" id="IPR016055">
    <property type="entry name" value="A-D-PHexomutase_a/b/a-I/II/III"/>
</dbReference>
<dbReference type="Gene3D" id="3.40.120.10">
    <property type="entry name" value="Alpha-D-Glucose-1,6-Bisphosphate, subunit A, domain 3"/>
    <property type="match status" value="3"/>
</dbReference>
<evidence type="ECO:0000256" key="1">
    <source>
        <dbReference type="ARBA" id="ARBA00010231"/>
    </source>
</evidence>
<dbReference type="InterPro" id="IPR005846">
    <property type="entry name" value="A-D-PHexomutase_a/b/a-III"/>
</dbReference>
<evidence type="ECO:0000259" key="6">
    <source>
        <dbReference type="Pfam" id="PF00535"/>
    </source>
</evidence>
<organism evidence="10">
    <name type="scientific">Stylophora pistillata</name>
    <name type="common">Smooth cauliflower coral</name>
    <dbReference type="NCBI Taxonomy" id="50429"/>
    <lineage>
        <taxon>Eukaryota</taxon>
        <taxon>Metazoa</taxon>
        <taxon>Cnidaria</taxon>
        <taxon>Anthozoa</taxon>
        <taxon>Hexacorallia</taxon>
        <taxon>Scleractinia</taxon>
        <taxon>Astrocoeniina</taxon>
        <taxon>Pocilloporidae</taxon>
        <taxon>Stylophora</taxon>
    </lineage>
</organism>
<gene>
    <name evidence="10" type="primary">pgcA</name>
    <name evidence="10" type="ORF">AWC38_SpisGene22701</name>
</gene>
<keyword evidence="2" id="KW-0597">Phosphoprotein</keyword>
<dbReference type="SUPFAM" id="SSF53448">
    <property type="entry name" value="Nucleotide-diphospho-sugar transferases"/>
    <property type="match status" value="1"/>
</dbReference>
<dbReference type="InterPro" id="IPR029044">
    <property type="entry name" value="Nucleotide-diphossugar_trans"/>
</dbReference>
<comment type="similarity">
    <text evidence="1">Belongs to the phosphohexose mutase family.</text>
</comment>
<dbReference type="EMBL" id="LSMT01001030">
    <property type="protein sequence ID" value="PFX13235.1"/>
    <property type="molecule type" value="Genomic_DNA"/>
</dbReference>
<keyword evidence="5" id="KW-0413">Isomerase</keyword>
<protein>
    <submittedName>
        <fullName evidence="10">Phosphoglucomutase</fullName>
    </submittedName>
</protein>
<dbReference type="InterPro" id="IPR005845">
    <property type="entry name" value="A-D-PHexomutase_a/b/a-II"/>
</dbReference>
<dbReference type="Pfam" id="PF02878">
    <property type="entry name" value="PGM_PMM_I"/>
    <property type="match status" value="1"/>
</dbReference>
<evidence type="ECO:0000256" key="2">
    <source>
        <dbReference type="ARBA" id="ARBA00022553"/>
    </source>
</evidence>
<dbReference type="CDD" id="cd04187">
    <property type="entry name" value="DPM1_like_bac"/>
    <property type="match status" value="1"/>
</dbReference>
<dbReference type="SUPFAM" id="SSF53738">
    <property type="entry name" value="Phosphoglucomutase, first 3 domains"/>
    <property type="match status" value="3"/>
</dbReference>
<evidence type="ECO:0000259" key="8">
    <source>
        <dbReference type="Pfam" id="PF02879"/>
    </source>
</evidence>
<dbReference type="CDD" id="cd05799">
    <property type="entry name" value="PGM2"/>
    <property type="match status" value="1"/>
</dbReference>
<dbReference type="STRING" id="50429.A0A2B4RAC8"/>
<dbReference type="OrthoDB" id="8300170at2759"/>
<dbReference type="SUPFAM" id="SSF55957">
    <property type="entry name" value="Phosphoglucomutase, C-terminal domain"/>
    <property type="match status" value="1"/>
</dbReference>
<dbReference type="Gene3D" id="3.90.550.10">
    <property type="entry name" value="Spore Coat Polysaccharide Biosynthesis Protein SpsA, Chain A"/>
    <property type="match status" value="1"/>
</dbReference>
<name>A0A2B4RAC8_STYPI</name>
<dbReference type="AlphaFoldDB" id="A0A2B4RAC8"/>
<dbReference type="InterPro" id="IPR005844">
    <property type="entry name" value="A-D-PHexomutase_a/b/a-I"/>
</dbReference>
<dbReference type="Pfam" id="PF02880">
    <property type="entry name" value="PGM_PMM_III"/>
    <property type="match status" value="1"/>
</dbReference>
<dbReference type="InterPro" id="IPR036900">
    <property type="entry name" value="A-D-PHexomutase_C_sf"/>
</dbReference>
<dbReference type="GO" id="GO:0005975">
    <property type="term" value="P:carbohydrate metabolic process"/>
    <property type="evidence" value="ECO:0007669"/>
    <property type="project" value="InterPro"/>
</dbReference>
<accession>A0A2B4RAC8</accession>
<dbReference type="PANTHER" id="PTHR45745:SF1">
    <property type="entry name" value="PHOSPHOGLUCOMUTASE 2B-RELATED"/>
    <property type="match status" value="1"/>
</dbReference>
<dbReference type="GO" id="GO:0006166">
    <property type="term" value="P:purine ribonucleoside salvage"/>
    <property type="evidence" value="ECO:0007669"/>
    <property type="project" value="TreeGrafter"/>
</dbReference>
<sequence>MQKNRYTYELIFIDDGSTDDSWRMIKTLCGENTNIRGIRFRNNAGKSQALDAGFEIALGRVVITMDADLQDSPDEIPDLYNMIKKERYDLVSGWKKVRYDSKFTKNIPSKIFNWAARKTSKIQLNDFNCGLKAYRNEVIKAIKVEGDMHRYIPILAKNAGFTNIGEKVVKHRPRKYGTSKFGIERFSNGLLDLITIWFLSRFASHNPPKYNGYKVYNNEGGQIVPPEDAEIITAIQKTTYENIRFIPDDSLIKIIGKEIDEAFIAAILKKGFHKKVQAKKLKIVFTPLHGTAITLIPELLKKAGYESLHIIKEQATPDGDFPTVSSPNPEEPAVLKMAIDTAKKINADIVIGTDPDSDRLGIAVKNDQGKWTILNGNQTMVLMTAYLLKNTPTPSKKDFVATTIVSTPMLQKIAENYGVDCKISLTGFKWIGKMISDYPSQNFIGGGEESFGYMVGDFVRDKDAMSATLLACEMALDAKEKNSSLYENLLELYEEYGVYVEKLISITKEGKKGAAIIAKKMETLRNTPPEKINDEKVTYCFDYEKGIITNLQTQETKNTGLPKSNVLIFETANGTRIAARPSGTEPKIKFYISCNDTIKNSAVATIAKLESDIENILSELNLEN</sequence>
<feature type="domain" description="Alpha-D-phosphohexomutase alpha/beta/alpha" evidence="7">
    <location>
        <begin position="203"/>
        <end position="239"/>
    </location>
</feature>
<dbReference type="Pfam" id="PF00535">
    <property type="entry name" value="Glycos_transf_2"/>
    <property type="match status" value="1"/>
</dbReference>
<keyword evidence="3" id="KW-0479">Metal-binding</keyword>
<dbReference type="GO" id="GO:0008973">
    <property type="term" value="F:phosphopentomutase activity"/>
    <property type="evidence" value="ECO:0007669"/>
    <property type="project" value="TreeGrafter"/>
</dbReference>
<proteinExistence type="inferred from homology"/>
<evidence type="ECO:0000256" key="5">
    <source>
        <dbReference type="ARBA" id="ARBA00023235"/>
    </source>
</evidence>
<evidence type="ECO:0000256" key="3">
    <source>
        <dbReference type="ARBA" id="ARBA00022723"/>
    </source>
</evidence>
<comment type="caution">
    <text evidence="10">The sequence shown here is derived from an EMBL/GenBank/DDBJ whole genome shotgun (WGS) entry which is preliminary data.</text>
</comment>
<dbReference type="Gene3D" id="3.30.310.50">
    <property type="entry name" value="Alpha-D-phosphohexomutase, C-terminal domain"/>
    <property type="match status" value="1"/>
</dbReference>
<reference evidence="10" key="1">
    <citation type="journal article" date="2017" name="J. ISSAAS">
        <title>Comparative analysis of the genomes of Stylophora pistillata and Acropora digitifera provides evidence for extensive differences between species of corals.</title>
        <authorList>
            <person name="Voolstra C.R."/>
            <person name="Li Y."/>
            <person name="Liew Y.J."/>
            <person name="Baumgarten S."/>
            <person name="Zoccola D."/>
            <person name="Flot J.-F."/>
            <person name="Tambutte S."/>
            <person name="Allemand D."/>
            <person name="Aranda M."/>
        </authorList>
    </citation>
    <scope>NUCLEOTIDE SEQUENCE</scope>
    <source>
        <strain evidence="10">CSM Monaco</strain>
        <tissue evidence="10">Whole animal</tissue>
    </source>
</reference>
<evidence type="ECO:0000259" key="7">
    <source>
        <dbReference type="Pfam" id="PF02878"/>
    </source>
</evidence>